<dbReference type="AlphaFoldDB" id="A0A852VC43"/>
<dbReference type="EMBL" id="JACCCO010000004">
    <property type="protein sequence ID" value="NYF44624.1"/>
    <property type="molecule type" value="Genomic_DNA"/>
</dbReference>
<protein>
    <submittedName>
        <fullName evidence="1">Uncharacterized protein</fullName>
    </submittedName>
</protein>
<keyword evidence="2" id="KW-1185">Reference proteome</keyword>
<evidence type="ECO:0000313" key="2">
    <source>
        <dbReference type="Proteomes" id="UP000576393"/>
    </source>
</evidence>
<proteinExistence type="predicted"/>
<dbReference type="RefSeq" id="WP_179829092.1">
    <property type="nucleotide sequence ID" value="NZ_JACCCO010000004.1"/>
</dbReference>
<dbReference type="Proteomes" id="UP000576393">
    <property type="component" value="Unassembled WGS sequence"/>
</dbReference>
<comment type="caution">
    <text evidence="1">The sequence shown here is derived from an EMBL/GenBank/DDBJ whole genome shotgun (WGS) entry which is preliminary data.</text>
</comment>
<organism evidence="1 2">
    <name type="scientific">Streptosporangium sandarakinum</name>
    <dbReference type="NCBI Taxonomy" id="1260955"/>
    <lineage>
        <taxon>Bacteria</taxon>
        <taxon>Bacillati</taxon>
        <taxon>Actinomycetota</taxon>
        <taxon>Actinomycetes</taxon>
        <taxon>Streptosporangiales</taxon>
        <taxon>Streptosporangiaceae</taxon>
        <taxon>Streptosporangium</taxon>
    </lineage>
</organism>
<reference evidence="1 2" key="1">
    <citation type="submission" date="2020-07" db="EMBL/GenBank/DDBJ databases">
        <title>Sequencing the genomes of 1000 actinobacteria strains.</title>
        <authorList>
            <person name="Klenk H.-P."/>
        </authorList>
    </citation>
    <scope>NUCLEOTIDE SEQUENCE [LARGE SCALE GENOMIC DNA]</scope>
    <source>
        <strain evidence="1 2">DSM 45763</strain>
    </source>
</reference>
<sequence length="76" mass="8519">MKHTAPLPAEGKPIPNPGGCRWCGVDKYASPSGLNSDPYDHVSRWVPDVGWHPWTQPTTEQIKARMLARRARRSTP</sequence>
<accession>A0A852VC43</accession>
<gene>
    <name evidence="1" type="ORF">HDA43_006866</name>
</gene>
<name>A0A852VC43_9ACTN</name>
<evidence type="ECO:0000313" key="1">
    <source>
        <dbReference type="EMBL" id="NYF44624.1"/>
    </source>
</evidence>